<proteinExistence type="predicted"/>
<feature type="transmembrane region" description="Helical" evidence="6">
    <location>
        <begin position="301"/>
        <end position="328"/>
    </location>
</feature>
<dbReference type="InterPro" id="IPR003838">
    <property type="entry name" value="ABC3_permease_C"/>
</dbReference>
<sequence>MSEVSSPQLNRRLLSWSLSEIRHGQLWPVSIALTLIIACIFALTALAERMEQVVVKQGKEALTADTVYSSSNPIPQPLLEAVNQQQLTISSQTRFATMAFSDRGMKLITVKSVDSAFPLRGEMVLSDGKSTFNHVQPGELWLDERLFAQLDVSIGDAVTVGDADFVVSGRVVEEPGLSFNPFQQMPTAFIHNTDLERTGAVQLGSRVRFNLFINGDQNQIETVKSSIELTPSDRWRDQNSASRTNEVFQRTEQYLSLTVAIVVIMAATTLVLTCQHYVSTRKKTIAMLKSLGASRRWIGRWLWSQVAILLVSASILGLAIGVGLEILLRVPLVDLLPNPLPSYGLKPALVAVSTSVLIAVPALGIPLLGLLQVSAANVMQSDVAYNRSRPYYWLIAVPLLPMLFVYYQNTLVWIILAGIVALFLVLALLSIGLTKLLSKMPLPTSVRLALSRINRSAMSTGIQFGALALSLMLLAVMWLVRTDLLTDWQRTLPADAPNAFALNIAPYEKDAYLQVLDSSQIDRSDDYPIIRGRLSTINGEDAKEYAQGGEGTDALRREINFTFDDGIPEHNDVLEGEWTDANGVSVEADVAQDLGLEIGDELGFVINSQTVTAKVNSIRHVEWRDMKPNFYFIFSPDVLQSIPATYLVSFRLEDRHNDLINQLSRNHPTVSLMDIRSMGAKIQGLLEQIVWSITVLAALGVVSGVMLIFTLLRLSLGQRQSEIQLYRTLGASKKRVVRTIWAEYGIMSLVAGFIAAIGAELVVGALMKFGFELEPNLHLVLWAALPVVTFFTLALVVNSMIKRLLTPINKAFS</sequence>
<dbReference type="AlphaFoldDB" id="A0A0A5JLN3"/>
<feature type="transmembrane region" description="Helical" evidence="6">
    <location>
        <begin position="26"/>
        <end position="47"/>
    </location>
</feature>
<feature type="domain" description="ABC3 transporter permease C-terminal" evidence="7">
    <location>
        <begin position="259"/>
        <end position="371"/>
    </location>
</feature>
<evidence type="ECO:0000256" key="3">
    <source>
        <dbReference type="ARBA" id="ARBA00022692"/>
    </source>
</evidence>
<accession>A0A0A5JLN3</accession>
<feature type="transmembrane region" description="Helical" evidence="6">
    <location>
        <begin position="779"/>
        <end position="801"/>
    </location>
</feature>
<gene>
    <name evidence="8" type="ORF">NM06_09900</name>
</gene>
<dbReference type="STRING" id="379097.SE23_04435"/>
<evidence type="ECO:0000256" key="1">
    <source>
        <dbReference type="ARBA" id="ARBA00004651"/>
    </source>
</evidence>
<keyword evidence="4 6" id="KW-1133">Transmembrane helix</keyword>
<dbReference type="Pfam" id="PF02687">
    <property type="entry name" value="FtsX"/>
    <property type="match status" value="2"/>
</dbReference>
<reference evidence="8 9" key="1">
    <citation type="submission" date="2014-10" db="EMBL/GenBank/DDBJ databases">
        <title>Genome sequencing of Vibrio sinaloensis T08.</title>
        <authorList>
            <person name="Chan K.-G."/>
            <person name="Mohamad N.I."/>
        </authorList>
    </citation>
    <scope>NUCLEOTIDE SEQUENCE [LARGE SCALE GENOMIC DNA]</scope>
    <source>
        <strain evidence="8 9">T08</strain>
    </source>
</reference>
<dbReference type="EMBL" id="JRWP01000018">
    <property type="protein sequence ID" value="KGY08843.1"/>
    <property type="molecule type" value="Genomic_DNA"/>
</dbReference>
<dbReference type="InterPro" id="IPR038766">
    <property type="entry name" value="Membrane_comp_ABC_pdt"/>
</dbReference>
<evidence type="ECO:0000256" key="4">
    <source>
        <dbReference type="ARBA" id="ARBA00022989"/>
    </source>
</evidence>
<feature type="transmembrane region" description="Helical" evidence="6">
    <location>
        <begin position="348"/>
        <end position="371"/>
    </location>
</feature>
<evidence type="ECO:0000313" key="9">
    <source>
        <dbReference type="Proteomes" id="UP000030451"/>
    </source>
</evidence>
<feature type="transmembrane region" description="Helical" evidence="6">
    <location>
        <begin position="413"/>
        <end position="437"/>
    </location>
</feature>
<name>A0A0A5JLN3_PHOS4</name>
<comment type="caution">
    <text evidence="8">The sequence shown here is derived from an EMBL/GenBank/DDBJ whole genome shotgun (WGS) entry which is preliminary data.</text>
</comment>
<evidence type="ECO:0000313" key="8">
    <source>
        <dbReference type="EMBL" id="KGY08843.1"/>
    </source>
</evidence>
<keyword evidence="2" id="KW-1003">Cell membrane</keyword>
<feature type="transmembrane region" description="Helical" evidence="6">
    <location>
        <begin position="254"/>
        <end position="280"/>
    </location>
</feature>
<evidence type="ECO:0000259" key="7">
    <source>
        <dbReference type="Pfam" id="PF02687"/>
    </source>
</evidence>
<keyword evidence="3 6" id="KW-0812">Transmembrane</keyword>
<protein>
    <submittedName>
        <fullName evidence="8">ABC transporter permease</fullName>
    </submittedName>
</protein>
<keyword evidence="5 6" id="KW-0472">Membrane</keyword>
<organism evidence="8 9">
    <name type="scientific">Photobacterium sp. (strain ATCC 43367)</name>
    <dbReference type="NCBI Taxonomy" id="379097"/>
    <lineage>
        <taxon>Bacteria</taxon>
        <taxon>Pseudomonadati</taxon>
        <taxon>Pseudomonadota</taxon>
        <taxon>Gammaproteobacteria</taxon>
        <taxon>Vibrionales</taxon>
        <taxon>Vibrionaceae</taxon>
        <taxon>Vibrio</taxon>
        <taxon>Vibrio oreintalis group</taxon>
    </lineage>
</organism>
<dbReference type="GO" id="GO:0005886">
    <property type="term" value="C:plasma membrane"/>
    <property type="evidence" value="ECO:0007669"/>
    <property type="project" value="UniProtKB-SubCell"/>
</dbReference>
<feature type="transmembrane region" description="Helical" evidence="6">
    <location>
        <begin position="744"/>
        <end position="767"/>
    </location>
</feature>
<feature type="transmembrane region" description="Helical" evidence="6">
    <location>
        <begin position="689"/>
        <end position="712"/>
    </location>
</feature>
<evidence type="ECO:0000256" key="6">
    <source>
        <dbReference type="SAM" id="Phobius"/>
    </source>
</evidence>
<evidence type="ECO:0000256" key="5">
    <source>
        <dbReference type="ARBA" id="ARBA00023136"/>
    </source>
</evidence>
<dbReference type="Proteomes" id="UP000030451">
    <property type="component" value="Unassembled WGS sequence"/>
</dbReference>
<dbReference type="PANTHER" id="PTHR30287:SF1">
    <property type="entry name" value="INNER MEMBRANE PROTEIN"/>
    <property type="match status" value="1"/>
</dbReference>
<feature type="transmembrane region" description="Helical" evidence="6">
    <location>
        <begin position="458"/>
        <end position="480"/>
    </location>
</feature>
<dbReference type="PANTHER" id="PTHR30287">
    <property type="entry name" value="MEMBRANE COMPONENT OF PREDICTED ABC SUPERFAMILY METABOLITE UPTAKE TRANSPORTER"/>
    <property type="match status" value="1"/>
</dbReference>
<comment type="subcellular location">
    <subcellularLocation>
        <location evidence="1">Cell membrane</location>
        <topology evidence="1">Multi-pass membrane protein</topology>
    </subcellularLocation>
</comment>
<dbReference type="OrthoDB" id="5292592at2"/>
<feature type="domain" description="ABC3 transporter permease C-terminal" evidence="7">
    <location>
        <begin position="695"/>
        <end position="797"/>
    </location>
</feature>
<evidence type="ECO:0000256" key="2">
    <source>
        <dbReference type="ARBA" id="ARBA00022475"/>
    </source>
</evidence>
<dbReference type="RefSeq" id="WP_038190549.1">
    <property type="nucleotide sequence ID" value="NZ_JRWP01000018.1"/>
</dbReference>
<feature type="transmembrane region" description="Helical" evidence="6">
    <location>
        <begin position="391"/>
        <end position="407"/>
    </location>
</feature>